<dbReference type="STRING" id="576137.A0A1L7X0L5"/>
<dbReference type="Pfam" id="PF12138">
    <property type="entry name" value="Spherulin4"/>
    <property type="match status" value="1"/>
</dbReference>
<evidence type="ECO:0000313" key="2">
    <source>
        <dbReference type="EMBL" id="CZR58561.1"/>
    </source>
</evidence>
<dbReference type="InterPro" id="IPR021986">
    <property type="entry name" value="Spherulin4"/>
</dbReference>
<evidence type="ECO:0000256" key="1">
    <source>
        <dbReference type="SAM" id="Phobius"/>
    </source>
</evidence>
<proteinExistence type="predicted"/>
<feature type="transmembrane region" description="Helical" evidence="1">
    <location>
        <begin position="21"/>
        <end position="44"/>
    </location>
</feature>
<dbReference type="Proteomes" id="UP000184330">
    <property type="component" value="Unassembled WGS sequence"/>
</dbReference>
<dbReference type="PANTHER" id="PTHR35040:SF9">
    <property type="entry name" value="4-LIKE CELL SURFACE PROTEIN, PUTATIVE (AFU_ORTHOLOGUE AFUA_4G14080)-RELATED"/>
    <property type="match status" value="1"/>
</dbReference>
<accession>A0A1L7X0L5</accession>
<sequence length="300" mass="33260">MDGKEDRDSRVLPRNSKRWRLFAFIFALASAALVALIVPLAVILPRPKYPKSFKSTVIVPLYIYPENGSSWDPLFDVITSRPSLNFTVILNPDSGPGSSSYPGDDFVPLIQKLNAYSNVQTIGYVRTGYGTRNITNVLDDVTTYSDWATIANATGLAVHGVFFDETVSEFSVSAAEYLTTINQAVKNATGLLSNKTVIHNPGTIPDTGLNVPDTDTTVIFEGPYQSYQEQAATLASLPLNRSDYSYIVHSLPTSMSKVNLRKFAYRLSELSEFLFLTDLSENYYESFGPDWRDFIGVMPT</sequence>
<protein>
    <submittedName>
        <fullName evidence="2">Related to spherulin 4-like cell surface protein</fullName>
    </submittedName>
</protein>
<evidence type="ECO:0000313" key="3">
    <source>
        <dbReference type="Proteomes" id="UP000184330"/>
    </source>
</evidence>
<organism evidence="2 3">
    <name type="scientific">Phialocephala subalpina</name>
    <dbReference type="NCBI Taxonomy" id="576137"/>
    <lineage>
        <taxon>Eukaryota</taxon>
        <taxon>Fungi</taxon>
        <taxon>Dikarya</taxon>
        <taxon>Ascomycota</taxon>
        <taxon>Pezizomycotina</taxon>
        <taxon>Leotiomycetes</taxon>
        <taxon>Helotiales</taxon>
        <taxon>Mollisiaceae</taxon>
        <taxon>Phialocephala</taxon>
        <taxon>Phialocephala fortinii species complex</taxon>
    </lineage>
</organism>
<keyword evidence="3" id="KW-1185">Reference proteome</keyword>
<dbReference type="AlphaFoldDB" id="A0A1L7X0L5"/>
<dbReference type="PANTHER" id="PTHR35040">
    <property type="match status" value="1"/>
</dbReference>
<dbReference type="OrthoDB" id="5342184at2759"/>
<keyword evidence="1" id="KW-1133">Transmembrane helix</keyword>
<dbReference type="EMBL" id="FJOG01000012">
    <property type="protein sequence ID" value="CZR58561.1"/>
    <property type="molecule type" value="Genomic_DNA"/>
</dbReference>
<keyword evidence="1" id="KW-0472">Membrane</keyword>
<keyword evidence="1" id="KW-0812">Transmembrane</keyword>
<gene>
    <name evidence="2" type="ORF">PAC_08453</name>
</gene>
<name>A0A1L7X0L5_9HELO</name>
<reference evidence="2 3" key="1">
    <citation type="submission" date="2016-03" db="EMBL/GenBank/DDBJ databases">
        <authorList>
            <person name="Ploux O."/>
        </authorList>
    </citation>
    <scope>NUCLEOTIDE SEQUENCE [LARGE SCALE GENOMIC DNA]</scope>
    <source>
        <strain evidence="2 3">UAMH 11012</strain>
    </source>
</reference>